<dbReference type="GO" id="GO:0048188">
    <property type="term" value="C:Set1C/COMPASS complex"/>
    <property type="evidence" value="ECO:0007669"/>
    <property type="project" value="TreeGrafter"/>
</dbReference>
<proteinExistence type="predicted"/>
<evidence type="ECO:0000313" key="14">
    <source>
        <dbReference type="Proteomes" id="UP000595437"/>
    </source>
</evidence>
<dbReference type="EC" id="2.1.1.354" evidence="2"/>
<gene>
    <name evidence="13" type="ORF">FKW44_005414</name>
</gene>
<keyword evidence="7" id="KW-0539">Nucleus</keyword>
<evidence type="ECO:0000313" key="13">
    <source>
        <dbReference type="EMBL" id="QQP53073.1"/>
    </source>
</evidence>
<dbReference type="OrthoDB" id="308383at2759"/>
<evidence type="ECO:0000256" key="2">
    <source>
        <dbReference type="ARBA" id="ARBA00012182"/>
    </source>
</evidence>
<keyword evidence="5" id="KW-0949">S-adenosyl-L-methionine</keyword>
<comment type="subcellular location">
    <subcellularLocation>
        <location evidence="1">Nucleus</location>
    </subcellularLocation>
</comment>
<dbReference type="EMBL" id="CP045892">
    <property type="protein sequence ID" value="QQP53073.1"/>
    <property type="molecule type" value="Genomic_DNA"/>
</dbReference>
<dbReference type="Gene3D" id="2.170.270.10">
    <property type="entry name" value="SET domain"/>
    <property type="match status" value="1"/>
</dbReference>
<sequence>MCGGMARYINHSCDPSCVTETVEVDKDFHIIIFANRRISRGEELSYDYKFDFEDDNKIPCLCGVPNCRKWMN</sequence>
<feature type="domain" description="Post-SET" evidence="12">
    <location>
        <begin position="56"/>
        <end position="72"/>
    </location>
</feature>
<comment type="catalytic activity">
    <reaction evidence="9">
        <text>N(6)-methyl-L-lysyl(4)-[histone H3] + S-adenosyl-L-methionine = N(6),N(6)-dimethyl-L-lysyl(4)-[histone H3] + S-adenosyl-L-homocysteine + H(+)</text>
        <dbReference type="Rhea" id="RHEA:60268"/>
        <dbReference type="Rhea" id="RHEA-COMP:15540"/>
        <dbReference type="Rhea" id="RHEA-COMP:15543"/>
        <dbReference type="ChEBI" id="CHEBI:15378"/>
        <dbReference type="ChEBI" id="CHEBI:57856"/>
        <dbReference type="ChEBI" id="CHEBI:59789"/>
        <dbReference type="ChEBI" id="CHEBI:61929"/>
        <dbReference type="ChEBI" id="CHEBI:61976"/>
    </reaction>
</comment>
<dbReference type="GO" id="GO:0140999">
    <property type="term" value="F:histone H3K4 trimethyltransferase activity"/>
    <property type="evidence" value="ECO:0007669"/>
    <property type="project" value="UniProtKB-EC"/>
</dbReference>
<dbReference type="GO" id="GO:0032259">
    <property type="term" value="P:methylation"/>
    <property type="evidence" value="ECO:0007669"/>
    <property type="project" value="UniProtKB-KW"/>
</dbReference>
<evidence type="ECO:0000256" key="8">
    <source>
        <dbReference type="ARBA" id="ARBA00047571"/>
    </source>
</evidence>
<dbReference type="PANTHER" id="PTHR45814">
    <property type="entry name" value="HISTONE-LYSINE N-METHYLTRANSFERASE SETD1"/>
    <property type="match status" value="1"/>
</dbReference>
<dbReference type="InterPro" id="IPR044570">
    <property type="entry name" value="Set1-like"/>
</dbReference>
<comment type="catalytic activity">
    <reaction evidence="10">
        <text>N(6),N(6)-dimethyl-L-lysyl(4)-[histone H3] + S-adenosyl-L-methionine = N(6),N(6),N(6)-trimethyl-L-lysyl(4)-[histone H3] + S-adenosyl-L-homocysteine + H(+)</text>
        <dbReference type="Rhea" id="RHEA:60272"/>
        <dbReference type="Rhea" id="RHEA-COMP:15537"/>
        <dbReference type="Rhea" id="RHEA-COMP:15540"/>
        <dbReference type="ChEBI" id="CHEBI:15378"/>
        <dbReference type="ChEBI" id="CHEBI:57856"/>
        <dbReference type="ChEBI" id="CHEBI:59789"/>
        <dbReference type="ChEBI" id="CHEBI:61961"/>
        <dbReference type="ChEBI" id="CHEBI:61976"/>
    </reaction>
</comment>
<keyword evidence="3 13" id="KW-0489">Methyltransferase</keyword>
<keyword evidence="6" id="KW-0156">Chromatin regulator</keyword>
<evidence type="ECO:0000256" key="4">
    <source>
        <dbReference type="ARBA" id="ARBA00022679"/>
    </source>
</evidence>
<dbReference type="InterPro" id="IPR003616">
    <property type="entry name" value="Post-SET_dom"/>
</dbReference>
<reference evidence="14" key="1">
    <citation type="submission" date="2021-01" db="EMBL/GenBank/DDBJ databases">
        <title>Caligus Genome Assembly.</title>
        <authorList>
            <person name="Gallardo-Escarate C."/>
        </authorList>
    </citation>
    <scope>NUCLEOTIDE SEQUENCE [LARGE SCALE GENOMIC DNA]</scope>
</reference>
<accession>A0A7T8QS02</accession>
<evidence type="ECO:0000256" key="3">
    <source>
        <dbReference type="ARBA" id="ARBA00022603"/>
    </source>
</evidence>
<dbReference type="SUPFAM" id="SSF82199">
    <property type="entry name" value="SET domain"/>
    <property type="match status" value="1"/>
</dbReference>
<keyword evidence="4 13" id="KW-0808">Transferase</keyword>
<evidence type="ECO:0000259" key="12">
    <source>
        <dbReference type="PROSITE" id="PS50868"/>
    </source>
</evidence>
<dbReference type="Pfam" id="PF00856">
    <property type="entry name" value="SET"/>
    <property type="match status" value="1"/>
</dbReference>
<protein>
    <recommendedName>
        <fullName evidence="2">[histone H3]-lysine(4) N-trimethyltransferase</fullName>
        <ecNumber evidence="2">2.1.1.354</ecNumber>
    </recommendedName>
</protein>
<evidence type="ECO:0000259" key="11">
    <source>
        <dbReference type="PROSITE" id="PS50280"/>
    </source>
</evidence>
<organism evidence="13 14">
    <name type="scientific">Caligus rogercresseyi</name>
    <name type="common">Sea louse</name>
    <dbReference type="NCBI Taxonomy" id="217165"/>
    <lineage>
        <taxon>Eukaryota</taxon>
        <taxon>Metazoa</taxon>
        <taxon>Ecdysozoa</taxon>
        <taxon>Arthropoda</taxon>
        <taxon>Crustacea</taxon>
        <taxon>Multicrustacea</taxon>
        <taxon>Hexanauplia</taxon>
        <taxon>Copepoda</taxon>
        <taxon>Siphonostomatoida</taxon>
        <taxon>Caligidae</taxon>
        <taxon>Caligus</taxon>
    </lineage>
</organism>
<dbReference type="PANTHER" id="PTHR45814:SF2">
    <property type="entry name" value="HISTONE-LYSINE N-METHYLTRANSFERASE SETD1"/>
    <property type="match status" value="1"/>
</dbReference>
<dbReference type="InterPro" id="IPR046341">
    <property type="entry name" value="SET_dom_sf"/>
</dbReference>
<feature type="domain" description="SET" evidence="11">
    <location>
        <begin position="1"/>
        <end position="49"/>
    </location>
</feature>
<comment type="catalytic activity">
    <reaction evidence="8">
        <text>L-lysyl(4)-[histone H3] + 3 S-adenosyl-L-methionine = N(6),N(6),N(6)-trimethyl-L-lysyl(4)-[histone H3] + 3 S-adenosyl-L-homocysteine + 3 H(+)</text>
        <dbReference type="Rhea" id="RHEA:60260"/>
        <dbReference type="Rhea" id="RHEA-COMP:15537"/>
        <dbReference type="Rhea" id="RHEA-COMP:15547"/>
        <dbReference type="ChEBI" id="CHEBI:15378"/>
        <dbReference type="ChEBI" id="CHEBI:29969"/>
        <dbReference type="ChEBI" id="CHEBI:57856"/>
        <dbReference type="ChEBI" id="CHEBI:59789"/>
        <dbReference type="ChEBI" id="CHEBI:61961"/>
        <dbReference type="EC" id="2.1.1.354"/>
    </reaction>
</comment>
<dbReference type="PROSITE" id="PS50868">
    <property type="entry name" value="POST_SET"/>
    <property type="match status" value="1"/>
</dbReference>
<evidence type="ECO:0000256" key="5">
    <source>
        <dbReference type="ARBA" id="ARBA00022691"/>
    </source>
</evidence>
<dbReference type="SMART" id="SM00508">
    <property type="entry name" value="PostSET"/>
    <property type="match status" value="1"/>
</dbReference>
<dbReference type="PROSITE" id="PS50280">
    <property type="entry name" value="SET"/>
    <property type="match status" value="1"/>
</dbReference>
<dbReference type="AlphaFoldDB" id="A0A7T8QS02"/>
<dbReference type="Proteomes" id="UP000595437">
    <property type="component" value="Chromosome 3"/>
</dbReference>
<evidence type="ECO:0000256" key="7">
    <source>
        <dbReference type="ARBA" id="ARBA00023242"/>
    </source>
</evidence>
<evidence type="ECO:0000256" key="9">
    <source>
        <dbReference type="ARBA" id="ARBA00047583"/>
    </source>
</evidence>
<evidence type="ECO:0000256" key="6">
    <source>
        <dbReference type="ARBA" id="ARBA00022853"/>
    </source>
</evidence>
<evidence type="ECO:0000256" key="1">
    <source>
        <dbReference type="ARBA" id="ARBA00004123"/>
    </source>
</evidence>
<evidence type="ECO:0000256" key="10">
    <source>
        <dbReference type="ARBA" id="ARBA00049129"/>
    </source>
</evidence>
<name>A0A7T8QS02_CALRO</name>
<keyword evidence="14" id="KW-1185">Reference proteome</keyword>
<dbReference type="InterPro" id="IPR001214">
    <property type="entry name" value="SET_dom"/>
</dbReference>